<name>A0A1G9A5K9_9STAP</name>
<evidence type="ECO:0000256" key="6">
    <source>
        <dbReference type="ARBA" id="ARBA00022989"/>
    </source>
</evidence>
<keyword evidence="6 9" id="KW-1133">Transmembrane helix</keyword>
<accession>A0A1G9A5K9</accession>
<dbReference type="CDD" id="cd06261">
    <property type="entry name" value="TM_PBP2"/>
    <property type="match status" value="1"/>
</dbReference>
<feature type="transmembrane region" description="Helical" evidence="9">
    <location>
        <begin position="271"/>
        <end position="293"/>
    </location>
</feature>
<feature type="transmembrane region" description="Helical" evidence="9">
    <location>
        <begin position="165"/>
        <end position="186"/>
    </location>
</feature>
<dbReference type="Proteomes" id="UP000242700">
    <property type="component" value="Unassembled WGS sequence"/>
</dbReference>
<feature type="transmembrane region" description="Helical" evidence="9">
    <location>
        <begin position="84"/>
        <end position="109"/>
    </location>
</feature>
<feature type="domain" description="ABC transmembrane type-1" evidence="10">
    <location>
        <begin position="80"/>
        <end position="292"/>
    </location>
</feature>
<dbReference type="AlphaFoldDB" id="A0A1G9A5K9"/>
<protein>
    <submittedName>
        <fullName evidence="11">sn-glycerol 3-phosphate transport system permease protein</fullName>
    </submittedName>
</protein>
<evidence type="ECO:0000256" key="4">
    <source>
        <dbReference type="ARBA" id="ARBA00022596"/>
    </source>
</evidence>
<evidence type="ECO:0000256" key="8">
    <source>
        <dbReference type="ARBA" id="ARBA00023136"/>
    </source>
</evidence>
<evidence type="ECO:0000256" key="5">
    <source>
        <dbReference type="ARBA" id="ARBA00022692"/>
    </source>
</evidence>
<dbReference type="PANTHER" id="PTHR30193">
    <property type="entry name" value="ABC TRANSPORTER PERMEASE PROTEIN"/>
    <property type="match status" value="1"/>
</dbReference>
<evidence type="ECO:0000313" key="11">
    <source>
        <dbReference type="EMBL" id="SDK22588.1"/>
    </source>
</evidence>
<dbReference type="InterPro" id="IPR051393">
    <property type="entry name" value="ABC_transporter_permease"/>
</dbReference>
<evidence type="ECO:0000313" key="12">
    <source>
        <dbReference type="Proteomes" id="UP000242700"/>
    </source>
</evidence>
<dbReference type="OrthoDB" id="9778687at2"/>
<feature type="transmembrane region" description="Helical" evidence="9">
    <location>
        <begin position="121"/>
        <end position="142"/>
    </location>
</feature>
<organism evidence="11 12">
    <name type="scientific">Jeotgalicoccus aerolatus</name>
    <dbReference type="NCBI Taxonomy" id="709510"/>
    <lineage>
        <taxon>Bacteria</taxon>
        <taxon>Bacillati</taxon>
        <taxon>Bacillota</taxon>
        <taxon>Bacilli</taxon>
        <taxon>Bacillales</taxon>
        <taxon>Staphylococcaceae</taxon>
        <taxon>Jeotgalicoccus</taxon>
    </lineage>
</organism>
<dbReference type="PANTHER" id="PTHR30193:SF37">
    <property type="entry name" value="INNER MEMBRANE ABC TRANSPORTER PERMEASE PROTEIN YCJO"/>
    <property type="match status" value="1"/>
</dbReference>
<keyword evidence="4" id="KW-0533">Nickel</keyword>
<keyword evidence="3" id="KW-1003">Cell membrane</keyword>
<dbReference type="RefSeq" id="WP_092597397.1">
    <property type="nucleotide sequence ID" value="NZ_FNFI01000006.1"/>
</dbReference>
<keyword evidence="2 9" id="KW-0813">Transport</keyword>
<comment type="similarity">
    <text evidence="9">Belongs to the binding-protein-dependent transport system permease family.</text>
</comment>
<evidence type="ECO:0000256" key="2">
    <source>
        <dbReference type="ARBA" id="ARBA00022448"/>
    </source>
</evidence>
<feature type="transmembrane region" description="Helical" evidence="9">
    <location>
        <begin position="27"/>
        <end position="46"/>
    </location>
</feature>
<keyword evidence="8 9" id="KW-0472">Membrane</keyword>
<evidence type="ECO:0000259" key="10">
    <source>
        <dbReference type="PROSITE" id="PS50928"/>
    </source>
</evidence>
<evidence type="ECO:0000256" key="9">
    <source>
        <dbReference type="RuleBase" id="RU363032"/>
    </source>
</evidence>
<dbReference type="EMBL" id="FNFI01000006">
    <property type="protein sequence ID" value="SDK22588.1"/>
    <property type="molecule type" value="Genomic_DNA"/>
</dbReference>
<keyword evidence="7" id="KW-0406">Ion transport</keyword>
<dbReference type="GO" id="GO:0005886">
    <property type="term" value="C:plasma membrane"/>
    <property type="evidence" value="ECO:0007669"/>
    <property type="project" value="UniProtKB-SubCell"/>
</dbReference>
<evidence type="ECO:0000256" key="7">
    <source>
        <dbReference type="ARBA" id="ARBA00023112"/>
    </source>
</evidence>
<dbReference type="InterPro" id="IPR035906">
    <property type="entry name" value="MetI-like_sf"/>
</dbReference>
<dbReference type="PROSITE" id="PS50928">
    <property type="entry name" value="ABC_TM1"/>
    <property type="match status" value="1"/>
</dbReference>
<keyword evidence="7" id="KW-0921">Nickel transport</keyword>
<evidence type="ECO:0000256" key="3">
    <source>
        <dbReference type="ARBA" id="ARBA00022475"/>
    </source>
</evidence>
<dbReference type="GO" id="GO:0055085">
    <property type="term" value="P:transmembrane transport"/>
    <property type="evidence" value="ECO:0007669"/>
    <property type="project" value="InterPro"/>
</dbReference>
<dbReference type="STRING" id="586411.SAMN05216187_10617"/>
<comment type="subcellular location">
    <subcellularLocation>
        <location evidence="1 9">Cell membrane</location>
        <topology evidence="1 9">Multi-pass membrane protein</topology>
    </subcellularLocation>
</comment>
<keyword evidence="5 9" id="KW-0812">Transmembrane</keyword>
<dbReference type="Gene3D" id="1.10.3720.10">
    <property type="entry name" value="MetI-like"/>
    <property type="match status" value="1"/>
</dbReference>
<proteinExistence type="inferred from homology"/>
<reference evidence="12" key="1">
    <citation type="submission" date="2016-10" db="EMBL/GenBank/DDBJ databases">
        <authorList>
            <person name="Varghese N."/>
            <person name="Submissions S."/>
        </authorList>
    </citation>
    <scope>NUCLEOTIDE SEQUENCE [LARGE SCALE GENOMIC DNA]</scope>
    <source>
        <strain evidence="12">CGMCC 1.8911</strain>
    </source>
</reference>
<dbReference type="SUPFAM" id="SSF161098">
    <property type="entry name" value="MetI-like"/>
    <property type="match status" value="1"/>
</dbReference>
<dbReference type="GO" id="GO:0015675">
    <property type="term" value="P:nickel cation transport"/>
    <property type="evidence" value="ECO:0007669"/>
    <property type="project" value="UniProtKB-KW"/>
</dbReference>
<sequence length="303" mass="33680">MEASKKPKKFQGIKISQRPLTEKIEPLLYLSPALLLLGIFLFWPFFQTIIRSLHITDNLGRNALFVGLENYIELFKSSSFHNSLIVTIFFVFIVVIVGVLLGFFTALLCQRTFPGIRLFSAAYALPIAIATSGIALVFQVMLNQSIGIVNQILGTDINWLADPTYALLSIGILTGWLNSGLNFLYFSAGLSSIDETLYESASIDGANWWNKIRHITIPSLKPITFFVVVTNIINAFQGFAQIRILTGGGPGESTNVIVYDIYRNAFMNYRYGYASAESIVLFVIVVILTIIIFKVNKGGRINA</sequence>
<dbReference type="InterPro" id="IPR000515">
    <property type="entry name" value="MetI-like"/>
</dbReference>
<dbReference type="Pfam" id="PF00528">
    <property type="entry name" value="BPD_transp_1"/>
    <property type="match status" value="1"/>
</dbReference>
<evidence type="ECO:0000256" key="1">
    <source>
        <dbReference type="ARBA" id="ARBA00004651"/>
    </source>
</evidence>
<gene>
    <name evidence="11" type="ORF">SAMN05216187_10617</name>
</gene>